<dbReference type="KEGG" id="nsh:GXM_03699"/>
<dbReference type="EMBL" id="CP045226">
    <property type="protein sequence ID" value="QFS46219.1"/>
    <property type="molecule type" value="Genomic_DNA"/>
</dbReference>
<dbReference type="AlphaFoldDB" id="A0A5P8W2I1"/>
<accession>A0A5P8W2I1</accession>
<name>A0A5P8W2I1_9NOSO</name>
<organism evidence="1 2">
    <name type="scientific">Nostoc sphaeroides CCNUC1</name>
    <dbReference type="NCBI Taxonomy" id="2653204"/>
    <lineage>
        <taxon>Bacteria</taxon>
        <taxon>Bacillati</taxon>
        <taxon>Cyanobacteriota</taxon>
        <taxon>Cyanophyceae</taxon>
        <taxon>Nostocales</taxon>
        <taxon>Nostocaceae</taxon>
        <taxon>Nostoc</taxon>
    </lineage>
</organism>
<evidence type="ECO:0000313" key="2">
    <source>
        <dbReference type="Proteomes" id="UP000326678"/>
    </source>
</evidence>
<sequence>MQGAIATITRRKGKIFCSQEYKKTSPALVAALAIYIHGSS</sequence>
<gene>
    <name evidence="1" type="ORF">GXM_03699</name>
</gene>
<protein>
    <submittedName>
        <fullName evidence="1">Uncharacterized protein</fullName>
    </submittedName>
</protein>
<dbReference type="Proteomes" id="UP000326678">
    <property type="component" value="Chromosome Gxm1"/>
</dbReference>
<proteinExistence type="predicted"/>
<evidence type="ECO:0000313" key="1">
    <source>
        <dbReference type="EMBL" id="QFS46219.1"/>
    </source>
</evidence>
<reference evidence="1 2" key="1">
    <citation type="submission" date="2019-10" db="EMBL/GenBank/DDBJ databases">
        <title>Genomic and transcriptomic insights into the perfect genentic adaptation of a filamentous nitrogen-fixing cyanobacterium to rice fields.</title>
        <authorList>
            <person name="Chen Z."/>
        </authorList>
    </citation>
    <scope>NUCLEOTIDE SEQUENCE [LARGE SCALE GENOMIC DNA]</scope>
    <source>
        <strain evidence="1">CCNUC1</strain>
    </source>
</reference>
<keyword evidence="2" id="KW-1185">Reference proteome</keyword>